<proteinExistence type="predicted"/>
<keyword evidence="4" id="KW-1185">Reference proteome</keyword>
<organism evidence="3 4">
    <name type="scientific">Acidianus ambivalens</name>
    <name type="common">Desulfurolobus ambivalens</name>
    <dbReference type="NCBI Taxonomy" id="2283"/>
    <lineage>
        <taxon>Archaea</taxon>
        <taxon>Thermoproteota</taxon>
        <taxon>Thermoprotei</taxon>
        <taxon>Sulfolobales</taxon>
        <taxon>Sulfolobaceae</taxon>
        <taxon>Acidianus</taxon>
    </lineage>
</organism>
<sequence length="132" mass="15303">MLVTRPELKKTIIKGSILIGVFSIFLNINPKTLFNFLIFLLIAFLMLIMYALWKKAYLYEISEDGIIIKSPYSKKLIKYNVIDDYFISSGLLARKFNVGSIYIILKSGKVEIIRDVKFPENVEAEIRKYLPT</sequence>
<evidence type="ECO:0000256" key="1">
    <source>
        <dbReference type="SAM" id="Phobius"/>
    </source>
</evidence>
<keyword evidence="1" id="KW-0812">Transmembrane</keyword>
<dbReference type="GeneID" id="42779959"/>
<dbReference type="AlphaFoldDB" id="A0A650CWL2"/>
<dbReference type="EMBL" id="WHYS01000001">
    <property type="protein sequence ID" value="MQL54359.1"/>
    <property type="molecule type" value="Genomic_DNA"/>
</dbReference>
<gene>
    <name evidence="3" type="ORF">D1866_09465</name>
    <name evidence="2" type="ORF">GFB69_00905</name>
</gene>
<evidence type="ECO:0000313" key="4">
    <source>
        <dbReference type="Proteomes" id="UP000426328"/>
    </source>
</evidence>
<keyword evidence="1" id="KW-0472">Membrane</keyword>
<accession>A0A650CWL2</accession>
<feature type="transmembrane region" description="Helical" evidence="1">
    <location>
        <begin position="34"/>
        <end position="53"/>
    </location>
</feature>
<reference evidence="3 4" key="2">
    <citation type="submission" date="2019-10" db="EMBL/GenBank/DDBJ databases">
        <title>Genome Sequences from Six Type Strain Members of the Archaeal Family Sulfolobaceae: Acidianus ambivalens, Acidianus infernus, Metallosphaera prunae, Stygiolobus azoricus, Sulfolobus metallicus, and Sulfurisphaera ohwakuensis.</title>
        <authorList>
            <person name="Counts J.A."/>
            <person name="Kelly R.M."/>
        </authorList>
    </citation>
    <scope>NUCLEOTIDE SEQUENCE [LARGE SCALE GENOMIC DNA]</scope>
    <source>
        <strain evidence="3 4">LEI 10</strain>
    </source>
</reference>
<evidence type="ECO:0000313" key="3">
    <source>
        <dbReference type="EMBL" id="QGR22183.1"/>
    </source>
</evidence>
<evidence type="ECO:0000313" key="2">
    <source>
        <dbReference type="EMBL" id="MQL54359.1"/>
    </source>
</evidence>
<dbReference type="RefSeq" id="WP_152939364.1">
    <property type="nucleotide sequence ID" value="NZ_CP045482.1"/>
</dbReference>
<evidence type="ECO:0000313" key="5">
    <source>
        <dbReference type="Proteomes" id="UP000474054"/>
    </source>
</evidence>
<dbReference type="KEGG" id="aamb:D1866_09465"/>
<keyword evidence="1" id="KW-1133">Transmembrane helix</keyword>
<reference evidence="2 5" key="1">
    <citation type="submission" date="2019-10" db="EMBL/GenBank/DDBJ databases">
        <title>Comparative genomics of sulfur disproportionating microorganisms.</title>
        <authorList>
            <person name="Ward L.M."/>
            <person name="Bertran E."/>
            <person name="Johnston D."/>
        </authorList>
    </citation>
    <scope>NUCLEOTIDE SEQUENCE [LARGE SCALE GENOMIC DNA]</scope>
    <source>
        <strain evidence="2 5">DSM 3772</strain>
    </source>
</reference>
<feature type="transmembrane region" description="Helical" evidence="1">
    <location>
        <begin position="12"/>
        <end position="28"/>
    </location>
</feature>
<name>A0A650CWL2_ACIAM</name>
<dbReference type="Proteomes" id="UP000426328">
    <property type="component" value="Chromosome"/>
</dbReference>
<dbReference type="Proteomes" id="UP000474054">
    <property type="component" value="Unassembled WGS sequence"/>
</dbReference>
<protein>
    <submittedName>
        <fullName evidence="3">PH domain-containing protein</fullName>
    </submittedName>
</protein>
<dbReference type="EMBL" id="CP045482">
    <property type="protein sequence ID" value="QGR22183.1"/>
    <property type="molecule type" value="Genomic_DNA"/>
</dbReference>